<dbReference type="RefSeq" id="WP_194416298.1">
    <property type="nucleotide sequence ID" value="NZ_JACXXJ020000004.1"/>
</dbReference>
<name>A0AAE2RAU9_AGRVI</name>
<accession>A0AAE2RAU9</accession>
<organism evidence="1 2">
    <name type="scientific">Agrobacterium vitis</name>
    <name type="common">Rhizobium vitis</name>
    <dbReference type="NCBI Taxonomy" id="373"/>
    <lineage>
        <taxon>Bacteria</taxon>
        <taxon>Pseudomonadati</taxon>
        <taxon>Pseudomonadota</taxon>
        <taxon>Alphaproteobacteria</taxon>
        <taxon>Hyphomicrobiales</taxon>
        <taxon>Rhizobiaceae</taxon>
        <taxon>Rhizobium/Agrobacterium group</taxon>
        <taxon>Agrobacterium</taxon>
    </lineage>
</organism>
<gene>
    <name evidence="1" type="ORF">IEI95_008610</name>
</gene>
<dbReference type="AlphaFoldDB" id="A0AAE2RAU9"/>
<dbReference type="Proteomes" id="UP000655037">
    <property type="component" value="Unassembled WGS sequence"/>
</dbReference>
<evidence type="ECO:0000313" key="1">
    <source>
        <dbReference type="EMBL" id="MBF2714297.1"/>
    </source>
</evidence>
<evidence type="ECO:0000313" key="2">
    <source>
        <dbReference type="Proteomes" id="UP000655037"/>
    </source>
</evidence>
<protein>
    <submittedName>
        <fullName evidence="1">Uncharacterized protein</fullName>
    </submittedName>
</protein>
<dbReference type="EMBL" id="JACXXJ020000004">
    <property type="protein sequence ID" value="MBF2714297.1"/>
    <property type="molecule type" value="Genomic_DNA"/>
</dbReference>
<geneLocation type="plasmid" evidence="1">
    <name>unnamed3</name>
</geneLocation>
<keyword evidence="1" id="KW-0614">Plasmid</keyword>
<proteinExistence type="predicted"/>
<reference evidence="1" key="1">
    <citation type="submission" date="2020-11" db="EMBL/GenBank/DDBJ databases">
        <title>Agrobacterium vitis strain K377 genome.</title>
        <authorList>
            <person name="Xi H."/>
        </authorList>
    </citation>
    <scope>NUCLEOTIDE SEQUENCE</scope>
    <source>
        <strain evidence="1">K377</strain>
        <plasmid evidence="1">unnamed3</plasmid>
    </source>
</reference>
<comment type="caution">
    <text evidence="1">The sequence shown here is derived from an EMBL/GenBank/DDBJ whole genome shotgun (WGS) entry which is preliminary data.</text>
</comment>
<sequence>MVCGWRCPHLRAATDAGLPCNEAMILPQRGAPAAFDRDAPMSDRNKTEVLCRLTIWFTTA</sequence>